<dbReference type="GO" id="GO:0005524">
    <property type="term" value="F:ATP binding"/>
    <property type="evidence" value="ECO:0007669"/>
    <property type="project" value="UniProtKB-UniRule"/>
</dbReference>
<evidence type="ECO:0000313" key="6">
    <source>
        <dbReference type="Proteomes" id="UP000279029"/>
    </source>
</evidence>
<keyword evidence="3 5" id="KW-0347">Helicase</keyword>
<dbReference type="InterPro" id="IPR029493">
    <property type="entry name" value="RecD2-like_HHH"/>
</dbReference>
<dbReference type="PANTHER" id="PTHR43788">
    <property type="entry name" value="DNA2/NAM7 HELICASE FAMILY MEMBER"/>
    <property type="match status" value="1"/>
</dbReference>
<dbReference type="EC" id="5.6.2.3" evidence="3"/>
<reference evidence="5 6" key="1">
    <citation type="submission" date="2018-09" db="EMBL/GenBank/DDBJ databases">
        <authorList>
            <person name="Postec A."/>
        </authorList>
    </citation>
    <scope>NUCLEOTIDE SEQUENCE [LARGE SCALE GENOMIC DNA]</scope>
    <source>
        <strain evidence="5">70B-A</strain>
    </source>
</reference>
<dbReference type="EMBL" id="LR130778">
    <property type="protein sequence ID" value="VDN48526.1"/>
    <property type="molecule type" value="Genomic_DNA"/>
</dbReference>
<dbReference type="Gene3D" id="2.30.30.940">
    <property type="match status" value="1"/>
</dbReference>
<dbReference type="OrthoDB" id="9803432at2"/>
<dbReference type="SUPFAM" id="SSF52540">
    <property type="entry name" value="P-loop containing nucleoside triphosphate hydrolases"/>
    <property type="match status" value="2"/>
</dbReference>
<dbReference type="InterPro" id="IPR055446">
    <property type="entry name" value="RecD2_N_OB"/>
</dbReference>
<keyword evidence="3" id="KW-0238">DNA-binding</keyword>
<comment type="function">
    <text evidence="3">DNA-dependent ATPase and ATP-dependent 5'-3' DNA helicase. Has no activity on blunt DNA or DNA with 3'-overhangs, requires at least 10 bases of 5'-ssDNA for helicase activity.</text>
</comment>
<dbReference type="Pfam" id="PF14490">
    <property type="entry name" value="HHH_RecD2"/>
    <property type="match status" value="1"/>
</dbReference>
<evidence type="ECO:0000256" key="1">
    <source>
        <dbReference type="ARBA" id="ARBA00022741"/>
    </source>
</evidence>
<dbReference type="InterPro" id="IPR003593">
    <property type="entry name" value="AAA+_ATPase"/>
</dbReference>
<dbReference type="GO" id="GO:0017116">
    <property type="term" value="F:single-stranded DNA helicase activity"/>
    <property type="evidence" value="ECO:0007669"/>
    <property type="project" value="TreeGrafter"/>
</dbReference>
<name>A0A3P7S0Y0_9FIRM</name>
<dbReference type="KEGG" id="cbar:PATL70BA_2624"/>
<dbReference type="Pfam" id="PF13538">
    <property type="entry name" value="UvrD_C_2"/>
    <property type="match status" value="1"/>
</dbReference>
<dbReference type="Pfam" id="PF13245">
    <property type="entry name" value="AAA_19"/>
    <property type="match status" value="1"/>
</dbReference>
<dbReference type="InterPro" id="IPR050534">
    <property type="entry name" value="Coronavir_polyprotein_1ab"/>
</dbReference>
<dbReference type="Pfam" id="PF23139">
    <property type="entry name" value="OB_YrrC"/>
    <property type="match status" value="1"/>
</dbReference>
<dbReference type="Pfam" id="PF18335">
    <property type="entry name" value="SH3_13"/>
    <property type="match status" value="1"/>
</dbReference>
<dbReference type="Gene3D" id="3.40.50.300">
    <property type="entry name" value="P-loop containing nucleotide triphosphate hydrolases"/>
    <property type="match status" value="2"/>
</dbReference>
<dbReference type="CDD" id="cd17933">
    <property type="entry name" value="DEXSc_RecD-like"/>
    <property type="match status" value="1"/>
</dbReference>
<sequence>MERIEGTVEDIIYRNEDNGYTVLTVATKDDELTVVGLMYGITVGEHIIAEGEYASHNIYGKQLQVTHIETNMPNEAAAIERYLGSGAIKGIGPSLATKIVDRFKEDTFFTIESEPLKLAEIKGISEKMAQNIATIFYEQRSMRQVVIFLQEYGLSLTYALKIYGEYKERTYDIVKKNPYVLAEDIQGISFRMADDIAEKIGIEKTSDFRMMAAIKHVLMRSALDGHTYLERERLIELTTELLIIEVLDFDHAFMNLQLNGHIMIEEIEGKVCIFLTSFDNMEKYIAAKLFELTHVSLEQHDYTDKEIENIEKEMGICFDENQKNAITQALTCGTLVITGGPGTGKTTTLNAIIKLFDERRQEVLLAAPTGRAAKRMSETTGQTAKTIHRLLEISGGAEGHQRFERNEDYPIEADVIIIDETSMMDTVLTYHLLKAIVPGTRVIFVGDQDQLPSVGPGNVLKDIIHSGYIHTVKLQQIFRQAGESHIVVNAHKINSGEMIDLTNNTKDFFFVRRQDPRHVIGEIITLIKSRLPKFAGLESFEGIQILTPTRKGLLGVDNLNLELQKNLNPPSKDKTEKLYGTRLFREGDKVMQIKNNYNISWRIMSDYGFTVDEGLGVFNGDMGQIVEINLYTEKIKVLFDDDRMVYYEFKGLDELDLAYAVTIHKSQGSEYPIVIMPMFKGPALLLNRNLLYTGITRAKRYVVLVGDEQVIMQMIHNKREMLRNSALKQRLLEVFSVK</sequence>
<feature type="binding site" evidence="3">
    <location>
        <begin position="342"/>
        <end position="346"/>
    </location>
    <ligand>
        <name>ATP</name>
        <dbReference type="ChEBI" id="CHEBI:30616"/>
    </ligand>
</feature>
<dbReference type="CDD" id="cd18809">
    <property type="entry name" value="SF1_C_RecD"/>
    <property type="match status" value="1"/>
</dbReference>
<dbReference type="InterPro" id="IPR027417">
    <property type="entry name" value="P-loop_NTPase"/>
</dbReference>
<dbReference type="NCBIfam" id="TIGR01448">
    <property type="entry name" value="recD_rel"/>
    <property type="match status" value="1"/>
</dbReference>
<evidence type="ECO:0000256" key="2">
    <source>
        <dbReference type="ARBA" id="ARBA00022840"/>
    </source>
</evidence>
<dbReference type="Proteomes" id="UP000279029">
    <property type="component" value="Chromosome"/>
</dbReference>
<keyword evidence="6" id="KW-1185">Reference proteome</keyword>
<keyword evidence="3 5" id="KW-0378">Hydrolase</keyword>
<dbReference type="GO" id="GO:0016887">
    <property type="term" value="F:ATP hydrolysis activity"/>
    <property type="evidence" value="ECO:0007669"/>
    <property type="project" value="RHEA"/>
</dbReference>
<dbReference type="RefSeq" id="WP_125137646.1">
    <property type="nucleotide sequence ID" value="NZ_LR130778.1"/>
</dbReference>
<evidence type="ECO:0000259" key="4">
    <source>
        <dbReference type="SMART" id="SM00382"/>
    </source>
</evidence>
<dbReference type="SUPFAM" id="SSF47781">
    <property type="entry name" value="RuvA domain 2-like"/>
    <property type="match status" value="1"/>
</dbReference>
<dbReference type="Pfam" id="PF14520">
    <property type="entry name" value="HHH_5"/>
    <property type="match status" value="1"/>
</dbReference>
<dbReference type="GO" id="GO:0009338">
    <property type="term" value="C:exodeoxyribonuclease V complex"/>
    <property type="evidence" value="ECO:0007669"/>
    <property type="project" value="TreeGrafter"/>
</dbReference>
<keyword evidence="2 3" id="KW-0067">ATP-binding</keyword>
<dbReference type="AlphaFoldDB" id="A0A3P7S0Y0"/>
<evidence type="ECO:0000313" key="5">
    <source>
        <dbReference type="EMBL" id="VDN48526.1"/>
    </source>
</evidence>
<dbReference type="InterPro" id="IPR006345">
    <property type="entry name" value="RecD2"/>
</dbReference>
<keyword evidence="1 3" id="KW-0547">Nucleotide-binding</keyword>
<dbReference type="GO" id="GO:0003677">
    <property type="term" value="F:DNA binding"/>
    <property type="evidence" value="ECO:0007669"/>
    <property type="project" value="UniProtKB-UniRule"/>
</dbReference>
<dbReference type="SMART" id="SM00382">
    <property type="entry name" value="AAA"/>
    <property type="match status" value="1"/>
</dbReference>
<dbReference type="PANTHER" id="PTHR43788:SF6">
    <property type="entry name" value="DNA HELICASE B"/>
    <property type="match status" value="1"/>
</dbReference>
<dbReference type="Gene3D" id="1.10.10.2220">
    <property type="match status" value="1"/>
</dbReference>
<proteinExistence type="inferred from homology"/>
<comment type="similarity">
    <text evidence="3">Belongs to the RecD family. RecD2 subfamily.</text>
</comment>
<gene>
    <name evidence="5" type="primary">recD</name>
    <name evidence="3" type="synonym">recD2</name>
    <name evidence="5" type="ORF">PATL70BA_2624</name>
</gene>
<dbReference type="HAMAP" id="MF_01488">
    <property type="entry name" value="RecD2"/>
    <property type="match status" value="1"/>
</dbReference>
<dbReference type="GO" id="GO:0043139">
    <property type="term" value="F:5'-3' DNA helicase activity"/>
    <property type="evidence" value="ECO:0007669"/>
    <property type="project" value="UniProtKB-UniRule"/>
</dbReference>
<feature type="domain" description="AAA+ ATPase" evidence="4">
    <location>
        <begin position="331"/>
        <end position="449"/>
    </location>
</feature>
<evidence type="ECO:0000256" key="3">
    <source>
        <dbReference type="HAMAP-Rule" id="MF_01488"/>
    </source>
</evidence>
<keyword evidence="3" id="KW-0413">Isomerase</keyword>
<protein>
    <recommendedName>
        <fullName evidence="3">ATP-dependent RecD2 DNA helicase</fullName>
        <ecNumber evidence="3">5.6.2.3</ecNumber>
    </recommendedName>
    <alternativeName>
        <fullName evidence="3">DNA 5'-3' helicase subunit RecD2</fullName>
    </alternativeName>
</protein>
<comment type="catalytic activity">
    <reaction evidence="3">
        <text>ATP + H2O = ADP + phosphate + H(+)</text>
        <dbReference type="Rhea" id="RHEA:13065"/>
        <dbReference type="ChEBI" id="CHEBI:15377"/>
        <dbReference type="ChEBI" id="CHEBI:15378"/>
        <dbReference type="ChEBI" id="CHEBI:30616"/>
        <dbReference type="ChEBI" id="CHEBI:43474"/>
        <dbReference type="ChEBI" id="CHEBI:456216"/>
        <dbReference type="EC" id="5.6.2.3"/>
    </reaction>
</comment>
<dbReference type="GO" id="GO:0006310">
    <property type="term" value="P:DNA recombination"/>
    <property type="evidence" value="ECO:0007669"/>
    <property type="project" value="InterPro"/>
</dbReference>
<dbReference type="Gene3D" id="1.10.150.20">
    <property type="entry name" value="5' to 3' exonuclease, C-terminal subdomain"/>
    <property type="match status" value="1"/>
</dbReference>
<dbReference type="InterPro" id="IPR041451">
    <property type="entry name" value="RecD2_SH13"/>
</dbReference>
<accession>A0A3P7S0Y0</accession>
<dbReference type="InterPro" id="IPR010994">
    <property type="entry name" value="RuvA_2-like"/>
</dbReference>
<organism evidence="5 6">
    <name type="scientific">Petrocella atlantisensis</name>
    <dbReference type="NCBI Taxonomy" id="2173034"/>
    <lineage>
        <taxon>Bacteria</taxon>
        <taxon>Bacillati</taxon>
        <taxon>Bacillota</taxon>
        <taxon>Clostridia</taxon>
        <taxon>Lachnospirales</taxon>
        <taxon>Vallitaleaceae</taxon>
        <taxon>Petrocella</taxon>
    </lineage>
</organism>
<dbReference type="InterPro" id="IPR027785">
    <property type="entry name" value="UvrD-like_helicase_C"/>
</dbReference>